<keyword evidence="7" id="KW-1185">Reference proteome</keyword>
<dbReference type="InterPro" id="IPR019903">
    <property type="entry name" value="RIC_family"/>
</dbReference>
<dbReference type="AlphaFoldDB" id="A0A4V2F6X8"/>
<dbReference type="GO" id="GO:0046872">
    <property type="term" value="F:metal ion binding"/>
    <property type="evidence" value="ECO:0007669"/>
    <property type="project" value="UniProtKB-KW"/>
</dbReference>
<dbReference type="PANTHER" id="PTHR36438:SF1">
    <property type="entry name" value="IRON-SULFUR CLUSTER REPAIR PROTEIN YTFE"/>
    <property type="match status" value="1"/>
</dbReference>
<evidence type="ECO:0000313" key="6">
    <source>
        <dbReference type="EMBL" id="RZS97869.1"/>
    </source>
</evidence>
<dbReference type="InterPro" id="IPR038062">
    <property type="entry name" value="ScdA-like_N_sf"/>
</dbReference>
<keyword evidence="3" id="KW-0479">Metal-binding</keyword>
<gene>
    <name evidence="6" type="ORF">BC751_3497</name>
</gene>
<dbReference type="RefSeq" id="WP_130276684.1">
    <property type="nucleotide sequence ID" value="NZ_SGXG01000001.1"/>
</dbReference>
<dbReference type="Pfam" id="PF04405">
    <property type="entry name" value="ScdA_N"/>
    <property type="match status" value="1"/>
</dbReference>
<comment type="caution">
    <text evidence="6">The sequence shown here is derived from an EMBL/GenBank/DDBJ whole genome shotgun (WGS) entry which is preliminary data.</text>
</comment>
<accession>A0A4V2F6X8</accession>
<evidence type="ECO:0000256" key="1">
    <source>
        <dbReference type="ARBA" id="ARBA00004496"/>
    </source>
</evidence>
<dbReference type="OrthoDB" id="9797132at2"/>
<organism evidence="6 7">
    <name type="scientific">Cecembia calidifontis</name>
    <dbReference type="NCBI Taxonomy" id="1187080"/>
    <lineage>
        <taxon>Bacteria</taxon>
        <taxon>Pseudomonadati</taxon>
        <taxon>Bacteroidota</taxon>
        <taxon>Cytophagia</taxon>
        <taxon>Cytophagales</taxon>
        <taxon>Cyclobacteriaceae</taxon>
        <taxon>Cecembia</taxon>
    </lineage>
</organism>
<dbReference type="EMBL" id="SGXG01000001">
    <property type="protein sequence ID" value="RZS97869.1"/>
    <property type="molecule type" value="Genomic_DNA"/>
</dbReference>
<evidence type="ECO:0000256" key="3">
    <source>
        <dbReference type="ARBA" id="ARBA00022723"/>
    </source>
</evidence>
<feature type="domain" description="Hemerythrin-like" evidence="5">
    <location>
        <begin position="79"/>
        <end position="229"/>
    </location>
</feature>
<reference evidence="6 7" key="1">
    <citation type="submission" date="2019-02" db="EMBL/GenBank/DDBJ databases">
        <title>Genomic Encyclopedia of Archaeal and Bacterial Type Strains, Phase II (KMG-II): from individual species to whole genera.</title>
        <authorList>
            <person name="Goeker M."/>
        </authorList>
    </citation>
    <scope>NUCLEOTIDE SEQUENCE [LARGE SCALE GENOMIC DNA]</scope>
    <source>
        <strain evidence="6 7">DSM 21411</strain>
    </source>
</reference>
<evidence type="ECO:0000256" key="4">
    <source>
        <dbReference type="ARBA" id="ARBA00023004"/>
    </source>
</evidence>
<protein>
    <submittedName>
        <fullName evidence="6">Regulator of cell morphogenesis and NO signaling</fullName>
    </submittedName>
</protein>
<proteinExistence type="predicted"/>
<dbReference type="NCBIfam" id="TIGR03652">
    <property type="entry name" value="FeS_repair_RIC"/>
    <property type="match status" value="1"/>
</dbReference>
<keyword evidence="4" id="KW-0408">Iron</keyword>
<evidence type="ECO:0000313" key="7">
    <source>
        <dbReference type="Proteomes" id="UP000292209"/>
    </source>
</evidence>
<dbReference type="Gene3D" id="1.10.3910.10">
    <property type="entry name" value="SP0561-like"/>
    <property type="match status" value="1"/>
</dbReference>
<sequence length="239" mass="27329">MKSLAERKVGKIVADNFKTAKVFTKYGIDFCCKGAIPLQEACEINSVSLKQITDELNAVLKEESLSGYKDFNLSELIDHITYTHHQYVENTIPPLKAYLLKLATVHGDRHPELLEIRDLFMEAADALTAHMKKEELILFPYIKAMEEADRSHFTLSVPHFGHVKNPIIMMEDDHDSEGERFRKISKLSDSYTTPADGCQTYKVAYAMLKEFEEDLHTHIHLENNILFPKGISLFEKLNA</sequence>
<dbReference type="GO" id="GO:0005737">
    <property type="term" value="C:cytoplasm"/>
    <property type="evidence" value="ECO:0007669"/>
    <property type="project" value="UniProtKB-SubCell"/>
</dbReference>
<dbReference type="Pfam" id="PF01814">
    <property type="entry name" value="Hemerythrin"/>
    <property type="match status" value="1"/>
</dbReference>
<dbReference type="PANTHER" id="PTHR36438">
    <property type="entry name" value="IRON-SULFUR CLUSTER REPAIR PROTEIN YTFE"/>
    <property type="match status" value="1"/>
</dbReference>
<dbReference type="InterPro" id="IPR012312">
    <property type="entry name" value="Hemerythrin-like"/>
</dbReference>
<evidence type="ECO:0000256" key="2">
    <source>
        <dbReference type="ARBA" id="ARBA00022490"/>
    </source>
</evidence>
<evidence type="ECO:0000259" key="5">
    <source>
        <dbReference type="Pfam" id="PF01814"/>
    </source>
</evidence>
<dbReference type="Proteomes" id="UP000292209">
    <property type="component" value="Unassembled WGS sequence"/>
</dbReference>
<comment type="subcellular location">
    <subcellularLocation>
        <location evidence="1">Cytoplasm</location>
    </subcellularLocation>
</comment>
<dbReference type="Gene3D" id="1.20.120.520">
    <property type="entry name" value="nmb1532 protein domain like"/>
    <property type="match status" value="1"/>
</dbReference>
<name>A0A4V2F6X8_9BACT</name>
<keyword evidence="2" id="KW-0963">Cytoplasm</keyword>